<accession>A0A1C7D5D9</accession>
<dbReference type="RefSeq" id="WP_067785239.1">
    <property type="nucleotide sequence ID" value="NZ_CP016545.1"/>
</dbReference>
<evidence type="ECO:0000313" key="4">
    <source>
        <dbReference type="Proteomes" id="UP000092698"/>
    </source>
</evidence>
<dbReference type="KEGG" id="anh:A6F65_00355"/>
<keyword evidence="1" id="KW-0732">Signal</keyword>
<feature type="signal peptide" evidence="1">
    <location>
        <begin position="1"/>
        <end position="23"/>
    </location>
</feature>
<feature type="domain" description="DUF6265" evidence="2">
    <location>
        <begin position="44"/>
        <end position="145"/>
    </location>
</feature>
<protein>
    <recommendedName>
        <fullName evidence="2">DUF6265 domain-containing protein</fullName>
    </recommendedName>
</protein>
<evidence type="ECO:0000256" key="1">
    <source>
        <dbReference type="SAM" id="SignalP"/>
    </source>
</evidence>
<sequence>MTIRHLAAGIALACAALAAPAAAQETRVLGEGEAPPAATLADVAWLQGQWQGEGIGGAPASESWLPATGPLMVGSFVQQDGEGGVMFTEHMYIAETDGSLVVKLKHFDDQLVGWEDKEGMVRFPLVAVEHCAAFFNGLTYRCLDADAGPESGLLVAVRMRQKDGSTSELVFRFYPLGGAASGVGAD</sequence>
<organism evidence="3 4">
    <name type="scientific">Paraurantiacibacter namhicola</name>
    <dbReference type="NCBI Taxonomy" id="645517"/>
    <lineage>
        <taxon>Bacteria</taxon>
        <taxon>Pseudomonadati</taxon>
        <taxon>Pseudomonadota</taxon>
        <taxon>Alphaproteobacteria</taxon>
        <taxon>Sphingomonadales</taxon>
        <taxon>Erythrobacteraceae</taxon>
        <taxon>Paraurantiacibacter</taxon>
    </lineage>
</organism>
<reference evidence="3 4" key="1">
    <citation type="submission" date="2016-07" db="EMBL/GenBank/DDBJ databases">
        <title>Complete genome sequence of Altererythrobacter namhicola JCM 16345T, containing esterase-encoding genes.</title>
        <authorList>
            <person name="Cheng H."/>
            <person name="Wu Y.-H."/>
            <person name="Jian S.-L."/>
            <person name="Huo Y.-Y."/>
            <person name="Wang C.-S."/>
            <person name="Xu X.-W."/>
        </authorList>
    </citation>
    <scope>NUCLEOTIDE SEQUENCE [LARGE SCALE GENOMIC DNA]</scope>
    <source>
        <strain evidence="3 4">JCM 16345</strain>
    </source>
</reference>
<dbReference type="EMBL" id="CP016545">
    <property type="protein sequence ID" value="ANU06680.1"/>
    <property type="molecule type" value="Genomic_DNA"/>
</dbReference>
<keyword evidence="4" id="KW-1185">Reference proteome</keyword>
<dbReference type="InterPro" id="IPR046232">
    <property type="entry name" value="DUF6265"/>
</dbReference>
<evidence type="ECO:0000259" key="2">
    <source>
        <dbReference type="Pfam" id="PF19780"/>
    </source>
</evidence>
<dbReference type="STRING" id="645517.A6F65_00355"/>
<proteinExistence type="predicted"/>
<dbReference type="Proteomes" id="UP000092698">
    <property type="component" value="Chromosome"/>
</dbReference>
<dbReference type="OrthoDB" id="7567258at2"/>
<gene>
    <name evidence="3" type="ORF">A6F65_00355</name>
</gene>
<dbReference type="Pfam" id="PF19780">
    <property type="entry name" value="DUF6265"/>
    <property type="match status" value="1"/>
</dbReference>
<feature type="chain" id="PRO_5008884266" description="DUF6265 domain-containing protein" evidence="1">
    <location>
        <begin position="24"/>
        <end position="186"/>
    </location>
</feature>
<dbReference type="AlphaFoldDB" id="A0A1C7D5D9"/>
<evidence type="ECO:0000313" key="3">
    <source>
        <dbReference type="EMBL" id="ANU06680.1"/>
    </source>
</evidence>
<name>A0A1C7D5D9_9SPHN</name>